<keyword evidence="2" id="KW-1185">Reference proteome</keyword>
<dbReference type="InterPro" id="IPR008042">
    <property type="entry name" value="Retrotrans_Pao"/>
</dbReference>
<dbReference type="PANTHER" id="PTHR22955">
    <property type="entry name" value="RETROTRANSPOSON"/>
    <property type="match status" value="1"/>
</dbReference>
<sequence length="253" mass="28120">MPPLSDWLYLAKGMHQSFEFGVRGSNAKPGSPDWCFPAKSNAPVSDWVSRPWGITFSDGSCESHGAVLYLRWETSDGVVTWLVESKAKLTPLNQKGDAVKAEVCGAVFATCLKGYVLKHGRLDVEKWYHFIDSQTVLGAVQRESYGFQTFFANRIGEIQKAGAVTDWWWIPGEVNIADLVTRGCSPELLGENSLWQKGPELLSSPVEDGPIKSASEVATDAREVVSRLQNKGLFSCPYQSSSQEIVKFWLPRW</sequence>
<gene>
    <name evidence="1" type="ORF">QQF64_036446</name>
</gene>
<reference evidence="1 2" key="1">
    <citation type="submission" date="2023-09" db="EMBL/GenBank/DDBJ databases">
        <authorList>
            <person name="Wang M."/>
        </authorList>
    </citation>
    <scope>NUCLEOTIDE SEQUENCE [LARGE SCALE GENOMIC DNA]</scope>
    <source>
        <strain evidence="1">GT-2023</strain>
        <tissue evidence="1">Liver</tissue>
    </source>
</reference>
<dbReference type="PANTHER" id="PTHR22955:SF67">
    <property type="entry name" value="ASPARTIC PUTATIVE DOMAIN-CONTAINING PROTEIN-RELATED"/>
    <property type="match status" value="1"/>
</dbReference>
<comment type="caution">
    <text evidence="1">The sequence shown here is derived from an EMBL/GenBank/DDBJ whole genome shotgun (WGS) entry which is preliminary data.</text>
</comment>
<evidence type="ECO:0000313" key="2">
    <source>
        <dbReference type="Proteomes" id="UP001558613"/>
    </source>
</evidence>
<dbReference type="Proteomes" id="UP001558613">
    <property type="component" value="Unassembled WGS sequence"/>
</dbReference>
<evidence type="ECO:0000313" key="1">
    <source>
        <dbReference type="EMBL" id="KAL1276823.1"/>
    </source>
</evidence>
<name>A0ABR3NIK1_9TELE</name>
<protein>
    <submittedName>
        <fullName evidence="1">Uncharacterized protein</fullName>
    </submittedName>
</protein>
<dbReference type="Pfam" id="PF05380">
    <property type="entry name" value="Peptidase_A17"/>
    <property type="match status" value="1"/>
</dbReference>
<accession>A0ABR3NIK1</accession>
<proteinExistence type="predicted"/>
<dbReference type="EMBL" id="JAYMGO010000004">
    <property type="protein sequence ID" value="KAL1276823.1"/>
    <property type="molecule type" value="Genomic_DNA"/>
</dbReference>
<organism evidence="1 2">
    <name type="scientific">Cirrhinus molitorella</name>
    <name type="common">mud carp</name>
    <dbReference type="NCBI Taxonomy" id="172907"/>
    <lineage>
        <taxon>Eukaryota</taxon>
        <taxon>Metazoa</taxon>
        <taxon>Chordata</taxon>
        <taxon>Craniata</taxon>
        <taxon>Vertebrata</taxon>
        <taxon>Euteleostomi</taxon>
        <taxon>Actinopterygii</taxon>
        <taxon>Neopterygii</taxon>
        <taxon>Teleostei</taxon>
        <taxon>Ostariophysi</taxon>
        <taxon>Cypriniformes</taxon>
        <taxon>Cyprinidae</taxon>
        <taxon>Labeoninae</taxon>
        <taxon>Labeonini</taxon>
        <taxon>Cirrhinus</taxon>
    </lineage>
</organism>